<reference evidence="2 3" key="1">
    <citation type="submission" date="2021-01" db="EMBL/GenBank/DDBJ databases">
        <title>Whole genome shotgun sequence of Asanoa siamensis NBRC 107932.</title>
        <authorList>
            <person name="Komaki H."/>
            <person name="Tamura T."/>
        </authorList>
    </citation>
    <scope>NUCLEOTIDE SEQUENCE [LARGE SCALE GENOMIC DNA]</scope>
    <source>
        <strain evidence="2 3">NBRC 107932</strain>
    </source>
</reference>
<dbReference type="RefSeq" id="WP_203718244.1">
    <property type="nucleotide sequence ID" value="NZ_BONE01000088.1"/>
</dbReference>
<dbReference type="SUPFAM" id="SSF56112">
    <property type="entry name" value="Protein kinase-like (PK-like)"/>
    <property type="match status" value="1"/>
</dbReference>
<comment type="caution">
    <text evidence="2">The sequence shown here is derived from an EMBL/GenBank/DDBJ whole genome shotgun (WGS) entry which is preliminary data.</text>
</comment>
<accession>A0ABQ4D1H0</accession>
<dbReference type="EMBL" id="BONE01000088">
    <property type="protein sequence ID" value="GIF77389.1"/>
    <property type="molecule type" value="Genomic_DNA"/>
</dbReference>
<feature type="domain" description="Aminoglycoside phosphotransferase" evidence="1">
    <location>
        <begin position="107"/>
        <end position="160"/>
    </location>
</feature>
<protein>
    <recommendedName>
        <fullName evidence="1">Aminoglycoside phosphotransferase domain-containing protein</fullName>
    </recommendedName>
</protein>
<sequence>MELIASGRDCDVYALDRGRVLRRSRFGRAAGPEAELMRHLAAVGYPVPVVHDADGPDLVMERLGGQTLLAAAVAGTADSATCAGILADLHRRLHALPARSARDPGDRILHLDLHPDNVMLTDRGPILFDWANAAEGLPDRDVAMTLMIMAQVTLWTTEPHLAAIAKAGHADLCAALPTPSPEALAWVVAKRRANPTMTSTELAQLDAAAALVPTT</sequence>
<gene>
    <name evidence="2" type="ORF">Asi02nite_69070</name>
</gene>
<organism evidence="2 3">
    <name type="scientific">Asanoa siamensis</name>
    <dbReference type="NCBI Taxonomy" id="926357"/>
    <lineage>
        <taxon>Bacteria</taxon>
        <taxon>Bacillati</taxon>
        <taxon>Actinomycetota</taxon>
        <taxon>Actinomycetes</taxon>
        <taxon>Micromonosporales</taxon>
        <taxon>Micromonosporaceae</taxon>
        <taxon>Asanoa</taxon>
    </lineage>
</organism>
<evidence type="ECO:0000313" key="2">
    <source>
        <dbReference type="EMBL" id="GIF77389.1"/>
    </source>
</evidence>
<feature type="domain" description="Aminoglycoside phosphotransferase" evidence="1">
    <location>
        <begin position="3"/>
        <end position="106"/>
    </location>
</feature>
<evidence type="ECO:0000313" key="3">
    <source>
        <dbReference type="Proteomes" id="UP000604117"/>
    </source>
</evidence>
<keyword evidence="3" id="KW-1185">Reference proteome</keyword>
<dbReference type="Proteomes" id="UP000604117">
    <property type="component" value="Unassembled WGS sequence"/>
</dbReference>
<dbReference type="Gene3D" id="3.90.1200.10">
    <property type="match status" value="1"/>
</dbReference>
<dbReference type="InterPro" id="IPR002575">
    <property type="entry name" value="Aminoglycoside_PTrfase"/>
</dbReference>
<name>A0ABQ4D1H0_9ACTN</name>
<evidence type="ECO:0000259" key="1">
    <source>
        <dbReference type="Pfam" id="PF01636"/>
    </source>
</evidence>
<proteinExistence type="predicted"/>
<dbReference type="Pfam" id="PF01636">
    <property type="entry name" value="APH"/>
    <property type="match status" value="2"/>
</dbReference>
<dbReference type="InterPro" id="IPR011009">
    <property type="entry name" value="Kinase-like_dom_sf"/>
</dbReference>